<dbReference type="SUPFAM" id="SSF50978">
    <property type="entry name" value="WD40 repeat-like"/>
    <property type="match status" value="1"/>
</dbReference>
<name>A0A8X8X060_SALSN</name>
<keyword evidence="5" id="KW-1185">Reference proteome</keyword>
<feature type="repeat" description="WD" evidence="3">
    <location>
        <begin position="109"/>
        <end position="139"/>
    </location>
</feature>
<dbReference type="Gene3D" id="2.130.10.10">
    <property type="entry name" value="YVTN repeat-like/Quinoprotein amine dehydrogenase"/>
    <property type="match status" value="1"/>
</dbReference>
<dbReference type="PANTHER" id="PTHR14221">
    <property type="entry name" value="WD REPEAT DOMAIN 44"/>
    <property type="match status" value="1"/>
</dbReference>
<accession>A0A8X8X060</accession>
<evidence type="ECO:0000313" key="5">
    <source>
        <dbReference type="Proteomes" id="UP000298416"/>
    </source>
</evidence>
<dbReference type="PROSITE" id="PS50082">
    <property type="entry name" value="WD_REPEATS_2"/>
    <property type="match status" value="1"/>
</dbReference>
<dbReference type="EMBL" id="PNBA02000013">
    <property type="protein sequence ID" value="KAG6403218.1"/>
    <property type="molecule type" value="Genomic_DNA"/>
</dbReference>
<dbReference type="InterPro" id="IPR040324">
    <property type="entry name" value="WDR44/Dgr2"/>
</dbReference>
<comment type="caution">
    <text evidence="4">The sequence shown here is derived from an EMBL/GenBank/DDBJ whole genome shotgun (WGS) entry which is preliminary data.</text>
</comment>
<keyword evidence="1 3" id="KW-0853">WD repeat</keyword>
<evidence type="ECO:0008006" key="6">
    <source>
        <dbReference type="Google" id="ProtNLM"/>
    </source>
</evidence>
<dbReference type="Pfam" id="PF00400">
    <property type="entry name" value="WD40"/>
    <property type="match status" value="1"/>
</dbReference>
<dbReference type="PANTHER" id="PTHR14221:SF41">
    <property type="entry name" value="TRANSDUCIN_WD40 REPEAT-LIKE SUPERFAMILY PROTEIN"/>
    <property type="match status" value="1"/>
</dbReference>
<dbReference type="Proteomes" id="UP000298416">
    <property type="component" value="Unassembled WGS sequence"/>
</dbReference>
<evidence type="ECO:0000256" key="2">
    <source>
        <dbReference type="ARBA" id="ARBA00022737"/>
    </source>
</evidence>
<keyword evidence="2" id="KW-0677">Repeat</keyword>
<sequence>MVTAGSHTPDGQGAVIGSQEGICRFYSIDDYKLEHTVDIQMKTKSQAKKLPGFHPQAPAKKITGSQYAPWNQSELLITSTDSQIRIYNGEDMTQKFRGSRNTCSQSAASFSPDGRHIISASEDSEVYIWKVAESKNPSGGKKSKLTVKAYEHFHCKDATVVVAWPGGSTTNEPPSVEIHSKRHSKLLARRFRPQHGAWS</sequence>
<dbReference type="InterPro" id="IPR015943">
    <property type="entry name" value="WD40/YVTN_repeat-like_dom_sf"/>
</dbReference>
<dbReference type="SMART" id="SM00320">
    <property type="entry name" value="WD40"/>
    <property type="match status" value="2"/>
</dbReference>
<dbReference type="AlphaFoldDB" id="A0A8X8X060"/>
<evidence type="ECO:0000256" key="3">
    <source>
        <dbReference type="PROSITE-ProRule" id="PRU00221"/>
    </source>
</evidence>
<reference evidence="4" key="1">
    <citation type="submission" date="2018-01" db="EMBL/GenBank/DDBJ databases">
        <authorList>
            <person name="Mao J.F."/>
        </authorList>
    </citation>
    <scope>NUCLEOTIDE SEQUENCE</scope>
    <source>
        <strain evidence="4">Huo1</strain>
        <tissue evidence="4">Leaf</tissue>
    </source>
</reference>
<organism evidence="4">
    <name type="scientific">Salvia splendens</name>
    <name type="common">Scarlet sage</name>
    <dbReference type="NCBI Taxonomy" id="180675"/>
    <lineage>
        <taxon>Eukaryota</taxon>
        <taxon>Viridiplantae</taxon>
        <taxon>Streptophyta</taxon>
        <taxon>Embryophyta</taxon>
        <taxon>Tracheophyta</taxon>
        <taxon>Spermatophyta</taxon>
        <taxon>Magnoliopsida</taxon>
        <taxon>eudicotyledons</taxon>
        <taxon>Gunneridae</taxon>
        <taxon>Pentapetalae</taxon>
        <taxon>asterids</taxon>
        <taxon>lamiids</taxon>
        <taxon>Lamiales</taxon>
        <taxon>Lamiaceae</taxon>
        <taxon>Nepetoideae</taxon>
        <taxon>Mentheae</taxon>
        <taxon>Salviinae</taxon>
        <taxon>Salvia</taxon>
        <taxon>Salvia subgen. Calosphace</taxon>
        <taxon>core Calosphace</taxon>
    </lineage>
</organism>
<dbReference type="InterPro" id="IPR001680">
    <property type="entry name" value="WD40_rpt"/>
</dbReference>
<dbReference type="InterPro" id="IPR036322">
    <property type="entry name" value="WD40_repeat_dom_sf"/>
</dbReference>
<protein>
    <recommendedName>
        <fullName evidence="6">WD repeat-containing protein 44</fullName>
    </recommendedName>
</protein>
<reference evidence="4" key="2">
    <citation type="submission" date="2020-08" db="EMBL/GenBank/DDBJ databases">
        <title>Plant Genome Project.</title>
        <authorList>
            <person name="Zhang R.-G."/>
        </authorList>
    </citation>
    <scope>NUCLEOTIDE SEQUENCE</scope>
    <source>
        <strain evidence="4">Huo1</strain>
        <tissue evidence="4">Leaf</tissue>
    </source>
</reference>
<gene>
    <name evidence="4" type="ORF">SASPL_135435</name>
</gene>
<evidence type="ECO:0000256" key="1">
    <source>
        <dbReference type="ARBA" id="ARBA00022574"/>
    </source>
</evidence>
<proteinExistence type="predicted"/>
<evidence type="ECO:0000313" key="4">
    <source>
        <dbReference type="EMBL" id="KAG6403218.1"/>
    </source>
</evidence>